<dbReference type="EMBL" id="JABWDY010019671">
    <property type="protein sequence ID" value="KAF5193754.1"/>
    <property type="molecule type" value="Genomic_DNA"/>
</dbReference>
<dbReference type="AlphaFoldDB" id="A0A7J6W8N1"/>
<evidence type="ECO:0000313" key="2">
    <source>
        <dbReference type="Proteomes" id="UP000554482"/>
    </source>
</evidence>
<proteinExistence type="predicted"/>
<comment type="caution">
    <text evidence="1">The sequence shown here is derived from an EMBL/GenBank/DDBJ whole genome shotgun (WGS) entry which is preliminary data.</text>
</comment>
<name>A0A7J6W8N1_THATH</name>
<organism evidence="1 2">
    <name type="scientific">Thalictrum thalictroides</name>
    <name type="common">Rue-anemone</name>
    <name type="synonym">Anemone thalictroides</name>
    <dbReference type="NCBI Taxonomy" id="46969"/>
    <lineage>
        <taxon>Eukaryota</taxon>
        <taxon>Viridiplantae</taxon>
        <taxon>Streptophyta</taxon>
        <taxon>Embryophyta</taxon>
        <taxon>Tracheophyta</taxon>
        <taxon>Spermatophyta</taxon>
        <taxon>Magnoliopsida</taxon>
        <taxon>Ranunculales</taxon>
        <taxon>Ranunculaceae</taxon>
        <taxon>Thalictroideae</taxon>
        <taxon>Thalictrum</taxon>
    </lineage>
</organism>
<dbReference type="OrthoDB" id="2414538at2759"/>
<accession>A0A7J6W8N1</accession>
<keyword evidence="2" id="KW-1185">Reference proteome</keyword>
<reference evidence="1 2" key="1">
    <citation type="submission" date="2020-06" db="EMBL/GenBank/DDBJ databases">
        <title>Transcriptomic and genomic resources for Thalictrum thalictroides and T. hernandezii: Facilitating candidate gene discovery in an emerging model plant lineage.</title>
        <authorList>
            <person name="Arias T."/>
            <person name="Riano-Pachon D.M."/>
            <person name="Di Stilio V.S."/>
        </authorList>
    </citation>
    <scope>NUCLEOTIDE SEQUENCE [LARGE SCALE GENOMIC DNA]</scope>
    <source>
        <strain evidence="2">cv. WT478/WT964</strain>
        <tissue evidence="1">Leaves</tissue>
    </source>
</reference>
<dbReference type="Proteomes" id="UP000554482">
    <property type="component" value="Unassembled WGS sequence"/>
</dbReference>
<gene>
    <name evidence="1" type="ORF">FRX31_016659</name>
</gene>
<sequence>MSQPLLRIFEPILKNASKELLHGSHTRAVSISTPSNSSIMKFAKKQLSCLGCKALISNSEQTLCSHCKGREAELYCKTVANGYGRSARDAMDHFIKMCSVQVGTVQYFIGERRHKRTWLKLGCNWIDVNFKKSLEIVNICFSSNPQRFSEMLAFMTTAQLAEFVLLGALLLSSGMSGWEIVVHSCISCRICQGGRVDTSVESPSHGSKTATSQI</sequence>
<evidence type="ECO:0000313" key="1">
    <source>
        <dbReference type="EMBL" id="KAF5193754.1"/>
    </source>
</evidence>
<protein>
    <submittedName>
        <fullName evidence="1">Dna polymerase delta catalytic subunit</fullName>
    </submittedName>
</protein>